<keyword evidence="3" id="KW-0238">DNA-binding</keyword>
<dbReference type="PROSITE" id="PS51032">
    <property type="entry name" value="AP2_ERF"/>
    <property type="match status" value="1"/>
</dbReference>
<dbReference type="GO" id="GO:0003700">
    <property type="term" value="F:DNA-binding transcription factor activity"/>
    <property type="evidence" value="ECO:0007669"/>
    <property type="project" value="InterPro"/>
</dbReference>
<evidence type="ECO:0000256" key="5">
    <source>
        <dbReference type="ARBA" id="ARBA00023242"/>
    </source>
</evidence>
<dbReference type="PRINTS" id="PR00367">
    <property type="entry name" value="ETHRSPELEMNT"/>
</dbReference>
<name>A0A7N0T365_KALFE</name>
<dbReference type="InterPro" id="IPR050913">
    <property type="entry name" value="AP2/ERF_ERF"/>
</dbReference>
<evidence type="ECO:0000256" key="4">
    <source>
        <dbReference type="ARBA" id="ARBA00023163"/>
    </source>
</evidence>
<evidence type="ECO:0000259" key="7">
    <source>
        <dbReference type="PROSITE" id="PS51032"/>
    </source>
</evidence>
<organism evidence="8 9">
    <name type="scientific">Kalanchoe fedtschenkoi</name>
    <name type="common">Lavender scallops</name>
    <name type="synonym">South American air plant</name>
    <dbReference type="NCBI Taxonomy" id="63787"/>
    <lineage>
        <taxon>Eukaryota</taxon>
        <taxon>Viridiplantae</taxon>
        <taxon>Streptophyta</taxon>
        <taxon>Embryophyta</taxon>
        <taxon>Tracheophyta</taxon>
        <taxon>Spermatophyta</taxon>
        <taxon>Magnoliopsida</taxon>
        <taxon>eudicotyledons</taxon>
        <taxon>Gunneridae</taxon>
        <taxon>Pentapetalae</taxon>
        <taxon>Saxifragales</taxon>
        <taxon>Crassulaceae</taxon>
        <taxon>Kalanchoe</taxon>
    </lineage>
</organism>
<evidence type="ECO:0000313" key="9">
    <source>
        <dbReference type="Proteomes" id="UP000594263"/>
    </source>
</evidence>
<dbReference type="Proteomes" id="UP000594263">
    <property type="component" value="Unplaced"/>
</dbReference>
<dbReference type="Gene3D" id="3.30.730.10">
    <property type="entry name" value="AP2/ERF domain"/>
    <property type="match status" value="1"/>
</dbReference>
<evidence type="ECO:0000313" key="8">
    <source>
        <dbReference type="EnsemblPlants" id="Kaladp0019s0146.1.v1.1.CDS.1"/>
    </source>
</evidence>
<dbReference type="Pfam" id="PF00847">
    <property type="entry name" value="AP2"/>
    <property type="match status" value="1"/>
</dbReference>
<accession>A0A7N0T365</accession>
<evidence type="ECO:0000256" key="6">
    <source>
        <dbReference type="SAM" id="MobiDB-lite"/>
    </source>
</evidence>
<dbReference type="InterPro" id="IPR036955">
    <property type="entry name" value="AP2/ERF_dom_sf"/>
</dbReference>
<protein>
    <recommendedName>
        <fullName evidence="7">AP2/ERF domain-containing protein</fullName>
    </recommendedName>
</protein>
<dbReference type="EnsemblPlants" id="Kaladp0019s0146.1.v1.1">
    <property type="protein sequence ID" value="Kaladp0019s0146.1.v1.1.CDS.1"/>
    <property type="gene ID" value="Kaladp0019s0146.v1.1"/>
</dbReference>
<sequence length="361" mass="40433">MEVSMYNPVKYSEHRRSFTAKRKQVKPAQKHGSCKLVRISYTDPDATDSSSGEDEPIFFPRRRVRKYVDEISILPGCEETKKEKPCSRLMMCGRKRAAAETGDVHVKVVNNGCSAGGVKKFRGVRRRPWGKWAAEIRDPARRVRLWLGTFETAEEAAMVYDNAAIKLRGPDALTNFITPPPPPLPLLLDGDDESQQQTRQQPDVKVTAASTSSGSYDSGEESHALSSPTSVLHYRPKEMEIVFKDPILEHPDEPIWVESQCSQQSVLNRLLSTDSNTHDDTATDGVAEFLPLDLDGSFFNFDPPPPLFDFSSDMFDSATTFVASPTDMLDLAASDFSMHNQEDDYFQDIDDLFLSDPLMAL</sequence>
<proteinExistence type="predicted"/>
<dbReference type="InterPro" id="IPR001471">
    <property type="entry name" value="AP2/ERF_dom"/>
</dbReference>
<dbReference type="AlphaFoldDB" id="A0A7N0T365"/>
<dbReference type="CDD" id="cd00018">
    <property type="entry name" value="AP2"/>
    <property type="match status" value="1"/>
</dbReference>
<feature type="domain" description="AP2/ERF" evidence="7">
    <location>
        <begin position="120"/>
        <end position="177"/>
    </location>
</feature>
<dbReference type="PANTHER" id="PTHR31194:SF202">
    <property type="entry name" value="ETHYLENE-RESPONSIVE TRANSCRIPTION FACTOR ERF070"/>
    <property type="match status" value="1"/>
</dbReference>
<keyword evidence="5" id="KW-0539">Nucleus</keyword>
<dbReference type="OMA" id="RIYCEDL"/>
<feature type="region of interest" description="Disordered" evidence="6">
    <location>
        <begin position="176"/>
        <end position="228"/>
    </location>
</feature>
<dbReference type="SUPFAM" id="SSF54171">
    <property type="entry name" value="DNA-binding domain"/>
    <property type="match status" value="1"/>
</dbReference>
<keyword evidence="4" id="KW-0804">Transcription</keyword>
<evidence type="ECO:0000256" key="3">
    <source>
        <dbReference type="ARBA" id="ARBA00023125"/>
    </source>
</evidence>
<reference evidence="8" key="1">
    <citation type="submission" date="2021-01" db="UniProtKB">
        <authorList>
            <consortium name="EnsemblPlants"/>
        </authorList>
    </citation>
    <scope>IDENTIFICATION</scope>
</reference>
<dbReference type="FunFam" id="3.30.730.10:FF:000001">
    <property type="entry name" value="Ethylene-responsive transcription factor 2"/>
    <property type="match status" value="1"/>
</dbReference>
<dbReference type="Gramene" id="Kaladp0019s0146.1.v1.1">
    <property type="protein sequence ID" value="Kaladp0019s0146.1.v1.1.CDS.1"/>
    <property type="gene ID" value="Kaladp0019s0146.v1.1"/>
</dbReference>
<comment type="subcellular location">
    <subcellularLocation>
        <location evidence="1">Nucleus</location>
    </subcellularLocation>
</comment>
<evidence type="ECO:0000256" key="2">
    <source>
        <dbReference type="ARBA" id="ARBA00023015"/>
    </source>
</evidence>
<dbReference type="PANTHER" id="PTHR31194">
    <property type="entry name" value="SHN SHINE , DNA BINDING / TRANSCRIPTION FACTOR"/>
    <property type="match status" value="1"/>
</dbReference>
<dbReference type="GO" id="GO:0003677">
    <property type="term" value="F:DNA binding"/>
    <property type="evidence" value="ECO:0007669"/>
    <property type="project" value="UniProtKB-KW"/>
</dbReference>
<dbReference type="GO" id="GO:0005634">
    <property type="term" value="C:nucleus"/>
    <property type="evidence" value="ECO:0007669"/>
    <property type="project" value="UniProtKB-SubCell"/>
</dbReference>
<evidence type="ECO:0000256" key="1">
    <source>
        <dbReference type="ARBA" id="ARBA00004123"/>
    </source>
</evidence>
<keyword evidence="9" id="KW-1185">Reference proteome</keyword>
<dbReference type="InterPro" id="IPR016177">
    <property type="entry name" value="DNA-bd_dom_sf"/>
</dbReference>
<dbReference type="SMART" id="SM00380">
    <property type="entry name" value="AP2"/>
    <property type="match status" value="1"/>
</dbReference>
<keyword evidence="2" id="KW-0805">Transcription regulation</keyword>